<name>A0A160FTD8_9BURK</name>
<dbReference type="NCBIfam" id="NF033580">
    <property type="entry name" value="transpos_IS5_3"/>
    <property type="match status" value="1"/>
</dbReference>
<proteinExistence type="predicted"/>
<dbReference type="PANTHER" id="PTHR30007">
    <property type="entry name" value="PHP DOMAIN PROTEIN"/>
    <property type="match status" value="1"/>
</dbReference>
<dbReference type="KEGG" id="buz:AYM40_29850"/>
<dbReference type="GO" id="GO:0003677">
    <property type="term" value="F:DNA binding"/>
    <property type="evidence" value="ECO:0007669"/>
    <property type="project" value="InterPro"/>
</dbReference>
<dbReference type="AlphaFoldDB" id="A0A160FTD8"/>
<dbReference type="PANTHER" id="PTHR30007:SF1">
    <property type="entry name" value="BLR1914 PROTEIN"/>
    <property type="match status" value="1"/>
</dbReference>
<organism evidence="2 4">
    <name type="scientific">Paraburkholderia phytofirmans OLGA172</name>
    <dbReference type="NCBI Taxonomy" id="1417228"/>
    <lineage>
        <taxon>Bacteria</taxon>
        <taxon>Pseudomonadati</taxon>
        <taxon>Pseudomonadota</taxon>
        <taxon>Betaproteobacteria</taxon>
        <taxon>Burkholderiales</taxon>
        <taxon>Burkholderiaceae</taxon>
        <taxon>Paraburkholderia</taxon>
    </lineage>
</organism>
<dbReference type="KEGG" id="buz:AYM40_29955"/>
<evidence type="ECO:0000313" key="4">
    <source>
        <dbReference type="Proteomes" id="UP000076852"/>
    </source>
</evidence>
<dbReference type="EMBL" id="CP014579">
    <property type="protein sequence ID" value="ANB76445.1"/>
    <property type="molecule type" value="Genomic_DNA"/>
</dbReference>
<reference evidence="2 4" key="1">
    <citation type="journal article" date="2016" name="Gene">
        <title>PacBio SMRT assembly of a complex multi-replicon genome reveals chlorocatechol degradative operon in a region of genome plasticity.</title>
        <authorList>
            <person name="Ricker N."/>
            <person name="Shen S.Y."/>
            <person name="Goordial J."/>
            <person name="Jin S."/>
            <person name="Fulthorpe R.R."/>
        </authorList>
    </citation>
    <scope>NUCLEOTIDE SEQUENCE [LARGE SCALE GENOMIC DNA]</scope>
    <source>
        <strain evidence="2 4">OLGA172</strain>
    </source>
</reference>
<dbReference type="EMBL" id="CP014579">
    <property type="protein sequence ID" value="ANB77587.1"/>
    <property type="molecule type" value="Genomic_DNA"/>
</dbReference>
<accession>A0A160FTD8</accession>
<gene>
    <name evidence="3" type="ORF">AYM40_29850</name>
    <name evidence="2" type="ORF">AYM40_29955</name>
</gene>
<protein>
    <submittedName>
        <fullName evidence="2">Transposase</fullName>
    </submittedName>
</protein>
<feature type="domain" description="Transposase IS4-like" evidence="1">
    <location>
        <begin position="31"/>
        <end position="160"/>
    </location>
</feature>
<keyword evidence="4" id="KW-1185">Reference proteome</keyword>
<dbReference type="GO" id="GO:0006313">
    <property type="term" value="P:DNA transposition"/>
    <property type="evidence" value="ECO:0007669"/>
    <property type="project" value="InterPro"/>
</dbReference>
<dbReference type="STRING" id="1804984.AYM40_29850"/>
<evidence type="ECO:0000313" key="2">
    <source>
        <dbReference type="EMBL" id="ANB76445.1"/>
    </source>
</evidence>
<dbReference type="InterPro" id="IPR002559">
    <property type="entry name" value="Transposase_11"/>
</dbReference>
<evidence type="ECO:0000313" key="3">
    <source>
        <dbReference type="EMBL" id="ANB77587.1"/>
    </source>
</evidence>
<dbReference type="Pfam" id="PF01609">
    <property type="entry name" value="DDE_Tnp_1"/>
    <property type="match status" value="1"/>
</dbReference>
<evidence type="ECO:0000259" key="1">
    <source>
        <dbReference type="Pfam" id="PF01609"/>
    </source>
</evidence>
<dbReference type="Proteomes" id="UP000076852">
    <property type="component" value="Chromosome 2"/>
</dbReference>
<sequence length="165" mass="18214">MQISRKSSSIAPLFALISTLLGLPKKGDQALGRSRGGLSTKIHALVDGLGMLAKFRLTGGQAGDSPEALPLLGDLKPDSVAADKAYDTDALIEHLHTFDVQAVIPSRANRLVQRPLDKHLYRSRNLVERFFARIKQFRRVATRYDKLSERFASFVALAAAFIWLV</sequence>
<dbReference type="GO" id="GO:0004803">
    <property type="term" value="F:transposase activity"/>
    <property type="evidence" value="ECO:0007669"/>
    <property type="project" value="InterPro"/>
</dbReference>